<dbReference type="InterPro" id="IPR011050">
    <property type="entry name" value="Pectin_lyase_fold/virulence"/>
</dbReference>
<gene>
    <name evidence="4" type="ORF">FJA49_15760</name>
</gene>
<reference evidence="4 5" key="1">
    <citation type="submission" date="2019-06" db="EMBL/GenBank/DDBJ databases">
        <title>Flavobacterium sp. MaA-Y11 from geoumgang.</title>
        <authorList>
            <person name="Jeong S."/>
        </authorList>
    </citation>
    <scope>NUCLEOTIDE SEQUENCE [LARGE SCALE GENOMIC DNA]</scope>
    <source>
        <strain evidence="4 5">MaA-Y11</strain>
    </source>
</reference>
<evidence type="ECO:0000259" key="3">
    <source>
        <dbReference type="Pfam" id="PF12708"/>
    </source>
</evidence>
<feature type="signal peptide" evidence="2">
    <location>
        <begin position="1"/>
        <end position="23"/>
    </location>
</feature>
<organism evidence="4 5">
    <name type="scientific">Flavobacterium microcysteis</name>
    <dbReference type="NCBI Taxonomy" id="2596891"/>
    <lineage>
        <taxon>Bacteria</taxon>
        <taxon>Pseudomonadati</taxon>
        <taxon>Bacteroidota</taxon>
        <taxon>Flavobacteriia</taxon>
        <taxon>Flavobacteriales</taxon>
        <taxon>Flavobacteriaceae</taxon>
        <taxon>Flavobacterium</taxon>
    </lineage>
</organism>
<feature type="region of interest" description="Disordered" evidence="1">
    <location>
        <begin position="575"/>
        <end position="595"/>
    </location>
</feature>
<keyword evidence="2" id="KW-0732">Signal</keyword>
<dbReference type="SUPFAM" id="SSF51126">
    <property type="entry name" value="Pectin lyase-like"/>
    <property type="match status" value="1"/>
</dbReference>
<dbReference type="OrthoDB" id="1488700at2"/>
<evidence type="ECO:0000256" key="1">
    <source>
        <dbReference type="SAM" id="MobiDB-lite"/>
    </source>
</evidence>
<keyword evidence="5" id="KW-1185">Reference proteome</keyword>
<dbReference type="Proteomes" id="UP000319175">
    <property type="component" value="Unassembled WGS sequence"/>
</dbReference>
<dbReference type="EMBL" id="VFJE01000056">
    <property type="protein sequence ID" value="TPD65645.1"/>
    <property type="molecule type" value="Genomic_DNA"/>
</dbReference>
<feature type="chain" id="PRO_5021433753" description="Rhamnogalacturonase A/B/Epimerase-like pectate lyase domain-containing protein" evidence="2">
    <location>
        <begin position="24"/>
        <end position="595"/>
    </location>
</feature>
<dbReference type="Gene3D" id="2.160.20.10">
    <property type="entry name" value="Single-stranded right-handed beta-helix, Pectin lyase-like"/>
    <property type="match status" value="1"/>
</dbReference>
<feature type="compositionally biased region" description="Polar residues" evidence="1">
    <location>
        <begin position="575"/>
        <end position="589"/>
    </location>
</feature>
<evidence type="ECO:0000313" key="5">
    <source>
        <dbReference type="Proteomes" id="UP000319175"/>
    </source>
</evidence>
<protein>
    <recommendedName>
        <fullName evidence="3">Rhamnogalacturonase A/B/Epimerase-like pectate lyase domain-containing protein</fullName>
    </recommendedName>
</protein>
<dbReference type="InterPro" id="IPR024535">
    <property type="entry name" value="RHGA/B-epi-like_pectate_lyase"/>
</dbReference>
<evidence type="ECO:0000256" key="2">
    <source>
        <dbReference type="SAM" id="SignalP"/>
    </source>
</evidence>
<dbReference type="InterPro" id="IPR012334">
    <property type="entry name" value="Pectin_lyas_fold"/>
</dbReference>
<sequence length="595" mass="64357">MKKIVLLILFMNTAMLYSQVPQAISYQSIAYNSSNMPIVNGNIGIKISILDLTSTGSVLYSERHSKTTNSQGNYSLSIGGGTVLSGSFNAIPWGVGNKFLKVELDPIGGTNYTASGTTQFMSVPYALNSGTTINGIITIKNIDELRSRLTTGNSEGDVCYVKDYVGNNDGGGGHFVWRINGFSNLADNGGTIIVPTSANPTNGRWVRNVEGTAINVKWFGILGDGVTDYSSKLEDLIATFNSDNKGVKVLFPKGVYRLKEIEVPTGFTFYGEQGVSHDLSYRTPVIIRPASGAQYVFMFSTTTTNASLENLNIDGDFQNPTGQSLIAGVLFNGTANRLYNNNIVYCKQHAVKSTSLKVSRIENNMLQGLFGSGLPYGNDSSPDNGHIGSLHLTNTTDSWIINNEIGMSTSYGTLKDLTNRKAVAILGNNLHNSIISGNVFENGDKGAYIMYSTQNRFSNNRYEFNGSSGMEILNNAESIFTGEFFCGNSLSQGGRYDDLTIDTASSVTPNQSSGLTFINPTFVKGNNGGLIQEGIDPESRLPRHNVTNYASNSGDWKITFVAPYFQALSRNKDAQNNSLPAVNTNTPAQSPYMVN</sequence>
<name>A0A501PZN0_9FLAO</name>
<comment type="caution">
    <text evidence="4">The sequence shown here is derived from an EMBL/GenBank/DDBJ whole genome shotgun (WGS) entry which is preliminary data.</text>
</comment>
<dbReference type="RefSeq" id="WP_140001996.1">
    <property type="nucleotide sequence ID" value="NZ_VFJE01000056.1"/>
</dbReference>
<reference evidence="4 5" key="2">
    <citation type="submission" date="2019-06" db="EMBL/GenBank/DDBJ databases">
        <authorList>
            <person name="Seo Y."/>
        </authorList>
    </citation>
    <scope>NUCLEOTIDE SEQUENCE [LARGE SCALE GENOMIC DNA]</scope>
    <source>
        <strain evidence="4 5">MaA-Y11</strain>
    </source>
</reference>
<accession>A0A501PZN0</accession>
<feature type="domain" description="Rhamnogalacturonase A/B/Epimerase-like pectate lyase" evidence="3">
    <location>
        <begin position="214"/>
        <end position="316"/>
    </location>
</feature>
<proteinExistence type="predicted"/>
<evidence type="ECO:0000313" key="4">
    <source>
        <dbReference type="EMBL" id="TPD65645.1"/>
    </source>
</evidence>
<dbReference type="Pfam" id="PF12708">
    <property type="entry name" value="Pect-lyase_RHGA_epim"/>
    <property type="match status" value="1"/>
</dbReference>
<dbReference type="AlphaFoldDB" id="A0A501PZN0"/>